<dbReference type="Pfam" id="PF02190">
    <property type="entry name" value="LON_substr_bdg"/>
    <property type="match status" value="1"/>
</dbReference>
<dbReference type="SUPFAM" id="SSF88697">
    <property type="entry name" value="PUA domain-like"/>
    <property type="match status" value="1"/>
</dbReference>
<dbReference type="InterPro" id="IPR003111">
    <property type="entry name" value="Lon_prtase_N"/>
</dbReference>
<dbReference type="KEGG" id="naci:NUH88_11230"/>
<proteinExistence type="predicted"/>
<dbReference type="AlphaFoldDB" id="A0A9J7ALE4"/>
<reference evidence="2" key="1">
    <citation type="submission" date="2022-08" db="EMBL/GenBank/DDBJ databases">
        <title>Nisaea acidiphila sp. nov., isolated from a marine algal debris and emended description of the genus Nisaea Urios et al. 2008.</title>
        <authorList>
            <person name="Kwon K."/>
        </authorList>
    </citation>
    <scope>NUCLEOTIDE SEQUENCE</scope>
    <source>
        <strain evidence="2">MEBiC11861</strain>
    </source>
</reference>
<dbReference type="PROSITE" id="PS51787">
    <property type="entry name" value="LON_N"/>
    <property type="match status" value="1"/>
</dbReference>
<dbReference type="PANTHER" id="PTHR46732">
    <property type="entry name" value="ATP-DEPENDENT PROTEASE LA (LON) DOMAIN PROTEIN"/>
    <property type="match status" value="1"/>
</dbReference>
<evidence type="ECO:0000313" key="2">
    <source>
        <dbReference type="EMBL" id="UUX47991.1"/>
    </source>
</evidence>
<dbReference type="Proteomes" id="UP001060336">
    <property type="component" value="Chromosome"/>
</dbReference>
<evidence type="ECO:0000313" key="3">
    <source>
        <dbReference type="Proteomes" id="UP001060336"/>
    </source>
</evidence>
<organism evidence="2 3">
    <name type="scientific">Nisaea acidiphila</name>
    <dbReference type="NCBI Taxonomy" id="1862145"/>
    <lineage>
        <taxon>Bacteria</taxon>
        <taxon>Pseudomonadati</taxon>
        <taxon>Pseudomonadota</taxon>
        <taxon>Alphaproteobacteria</taxon>
        <taxon>Rhodospirillales</taxon>
        <taxon>Thalassobaculaceae</taxon>
        <taxon>Nisaea</taxon>
    </lineage>
</organism>
<protein>
    <submittedName>
        <fullName evidence="2">LON peptidase substrate-binding domain-containing protein</fullName>
    </submittedName>
</protein>
<name>A0A9J7ALE4_9PROT</name>
<dbReference type="Gene3D" id="2.30.130.40">
    <property type="entry name" value="LON domain-like"/>
    <property type="match status" value="1"/>
</dbReference>
<keyword evidence="3" id="KW-1185">Reference proteome</keyword>
<evidence type="ECO:0000259" key="1">
    <source>
        <dbReference type="PROSITE" id="PS51787"/>
    </source>
</evidence>
<dbReference type="PANTHER" id="PTHR46732:SF8">
    <property type="entry name" value="ATP-DEPENDENT PROTEASE LA (LON) DOMAIN PROTEIN"/>
    <property type="match status" value="1"/>
</dbReference>
<dbReference type="RefSeq" id="WP_257766500.1">
    <property type="nucleotide sequence ID" value="NZ_CP102480.1"/>
</dbReference>
<dbReference type="InterPro" id="IPR015947">
    <property type="entry name" value="PUA-like_sf"/>
</dbReference>
<dbReference type="SMART" id="SM00464">
    <property type="entry name" value="LON"/>
    <property type="match status" value="1"/>
</dbReference>
<dbReference type="EMBL" id="CP102480">
    <property type="protein sequence ID" value="UUX47991.1"/>
    <property type="molecule type" value="Genomic_DNA"/>
</dbReference>
<feature type="domain" description="Lon N-terminal" evidence="1">
    <location>
        <begin position="5"/>
        <end position="197"/>
    </location>
</feature>
<accession>A0A9J7ALE4</accession>
<gene>
    <name evidence="2" type="ORF">NUH88_11230</name>
</gene>
<dbReference type="InterPro" id="IPR046336">
    <property type="entry name" value="Lon_prtase_N_sf"/>
</dbReference>
<sequence length="208" mass="23244">MPACIPVFPLPGVLLLPGGKLPLNIFEPRYLVMTQDALATDRLIGMIQPAEAGEADTPCLQRTGCAGRITSFSETEDGRFLITLTGVARFHVEQELESRSGYRRVVADWCSFADDFKAAGDNLVLDRQRLMRGLKEYFEIQGIRADWESIQNAEDCQLVTTLAMVCPFGPLEKQALLEAPTLQERGETMLTLLEMAVHDPRDEDYARH</sequence>